<dbReference type="Proteomes" id="UP000199076">
    <property type="component" value="Unassembled WGS sequence"/>
</dbReference>
<feature type="transmembrane region" description="Helical" evidence="1">
    <location>
        <begin position="96"/>
        <end position="117"/>
    </location>
</feature>
<name>A0A1G7NPX2_9EURY</name>
<dbReference type="InterPro" id="IPR058307">
    <property type="entry name" value="DUF7994"/>
</dbReference>
<evidence type="ECO:0000313" key="2">
    <source>
        <dbReference type="EMBL" id="SDF76013.1"/>
    </source>
</evidence>
<accession>A0A1G7NPX2</accession>
<evidence type="ECO:0000256" key="1">
    <source>
        <dbReference type="SAM" id="Phobius"/>
    </source>
</evidence>
<keyword evidence="1" id="KW-1133">Transmembrane helix</keyword>
<dbReference type="RefSeq" id="WP_092692888.1">
    <property type="nucleotide sequence ID" value="NZ_FNBK01000009.1"/>
</dbReference>
<proteinExistence type="predicted"/>
<reference evidence="3" key="1">
    <citation type="submission" date="2016-10" db="EMBL/GenBank/DDBJ databases">
        <authorList>
            <person name="Varghese N."/>
            <person name="Submissions S."/>
        </authorList>
    </citation>
    <scope>NUCLEOTIDE SEQUENCE [LARGE SCALE GENOMIC DNA]</scope>
    <source>
        <strain evidence="3">IBRC-M 10760</strain>
    </source>
</reference>
<organism evidence="2 3">
    <name type="scientific">Halorientalis regularis</name>
    <dbReference type="NCBI Taxonomy" id="660518"/>
    <lineage>
        <taxon>Archaea</taxon>
        <taxon>Methanobacteriati</taxon>
        <taxon>Methanobacteriota</taxon>
        <taxon>Stenosarchaea group</taxon>
        <taxon>Halobacteria</taxon>
        <taxon>Halobacteriales</taxon>
        <taxon>Haloarculaceae</taxon>
        <taxon>Halorientalis</taxon>
    </lineage>
</organism>
<sequence length="133" mass="14125">MRRRIYLFAGVVLAVTSFPTLLLGIVEDPYNAIGTLLLGLGGLLFVVAAKRDELEVGDWIISWHQFVGGADVFLGVGFPLTLLNPVIEGTATSMEYTFLIAGIVGGLVLVFIGVDVLRGSHYVSLGSEGESAL</sequence>
<feature type="transmembrane region" description="Helical" evidence="1">
    <location>
        <begin position="61"/>
        <end position="84"/>
    </location>
</feature>
<dbReference type="AlphaFoldDB" id="A0A1G7NPX2"/>
<dbReference type="EMBL" id="FNBK01000009">
    <property type="protein sequence ID" value="SDF76013.1"/>
    <property type="molecule type" value="Genomic_DNA"/>
</dbReference>
<dbReference type="Pfam" id="PF25957">
    <property type="entry name" value="DUF7994"/>
    <property type="match status" value="1"/>
</dbReference>
<protein>
    <submittedName>
        <fullName evidence="2">Uncharacterized protein</fullName>
    </submittedName>
</protein>
<gene>
    <name evidence="2" type="ORF">SAMN05216218_10988</name>
</gene>
<feature type="transmembrane region" description="Helical" evidence="1">
    <location>
        <begin position="5"/>
        <end position="26"/>
    </location>
</feature>
<evidence type="ECO:0000313" key="3">
    <source>
        <dbReference type="Proteomes" id="UP000199076"/>
    </source>
</evidence>
<keyword evidence="3" id="KW-1185">Reference proteome</keyword>
<keyword evidence="1" id="KW-0472">Membrane</keyword>
<feature type="transmembrane region" description="Helical" evidence="1">
    <location>
        <begin position="32"/>
        <end position="49"/>
    </location>
</feature>
<dbReference type="OrthoDB" id="291686at2157"/>
<keyword evidence="1" id="KW-0812">Transmembrane</keyword>